<evidence type="ECO:0000256" key="3">
    <source>
        <dbReference type="ARBA" id="ARBA00022692"/>
    </source>
</evidence>
<comment type="similarity">
    <text evidence="2">Belongs to the syntaxin family.</text>
</comment>
<dbReference type="SMART" id="SM00397">
    <property type="entry name" value="t_SNARE"/>
    <property type="match status" value="1"/>
</dbReference>
<evidence type="ECO:0000256" key="1">
    <source>
        <dbReference type="ARBA" id="ARBA00004211"/>
    </source>
</evidence>
<dbReference type="PANTHER" id="PTHR19957">
    <property type="entry name" value="SYNTAXIN"/>
    <property type="match status" value="1"/>
</dbReference>
<dbReference type="GO" id="GO:0005886">
    <property type="term" value="C:plasma membrane"/>
    <property type="evidence" value="ECO:0007669"/>
    <property type="project" value="TreeGrafter"/>
</dbReference>
<keyword evidence="11" id="KW-1185">Reference proteome</keyword>
<name>A0AAV5RQ87_STABA</name>
<dbReference type="PROSITE" id="PS50192">
    <property type="entry name" value="T_SNARE"/>
    <property type="match status" value="1"/>
</dbReference>
<dbReference type="GO" id="GO:0005484">
    <property type="term" value="F:SNAP receptor activity"/>
    <property type="evidence" value="ECO:0007669"/>
    <property type="project" value="TreeGrafter"/>
</dbReference>
<proteinExistence type="inferred from homology"/>
<dbReference type="InterPro" id="IPR010989">
    <property type="entry name" value="SNARE"/>
</dbReference>
<evidence type="ECO:0000256" key="7">
    <source>
        <dbReference type="SAM" id="Coils"/>
    </source>
</evidence>
<feature type="transmembrane region" description="Helical" evidence="8">
    <location>
        <begin position="252"/>
        <end position="273"/>
    </location>
</feature>
<dbReference type="Pfam" id="PF05739">
    <property type="entry name" value="SNARE"/>
    <property type="match status" value="1"/>
</dbReference>
<comment type="subcellular location">
    <subcellularLocation>
        <location evidence="1">Membrane</location>
        <topology evidence="1">Single-pass type IV membrane protein</topology>
    </subcellularLocation>
</comment>
<dbReference type="Pfam" id="PF00804">
    <property type="entry name" value="Syntaxin"/>
    <property type="match status" value="1"/>
</dbReference>
<evidence type="ECO:0000256" key="6">
    <source>
        <dbReference type="ARBA" id="ARBA00023136"/>
    </source>
</evidence>
<dbReference type="GO" id="GO:0000149">
    <property type="term" value="F:SNARE binding"/>
    <property type="evidence" value="ECO:0007669"/>
    <property type="project" value="TreeGrafter"/>
</dbReference>
<keyword evidence="6 8" id="KW-0472">Membrane</keyword>
<dbReference type="InterPro" id="IPR000727">
    <property type="entry name" value="T_SNARE_dom"/>
</dbReference>
<evidence type="ECO:0000313" key="10">
    <source>
        <dbReference type="EMBL" id="GMM53062.1"/>
    </source>
</evidence>
<dbReference type="CDD" id="cd15849">
    <property type="entry name" value="SNARE_Sso1"/>
    <property type="match status" value="1"/>
</dbReference>
<dbReference type="Proteomes" id="UP001362899">
    <property type="component" value="Unassembled WGS sequence"/>
</dbReference>
<comment type="caution">
    <text evidence="10">The sequence shown here is derived from an EMBL/GenBank/DDBJ whole genome shotgun (WGS) entry which is preliminary data.</text>
</comment>
<evidence type="ECO:0000256" key="2">
    <source>
        <dbReference type="ARBA" id="ARBA00009063"/>
    </source>
</evidence>
<evidence type="ECO:0000256" key="4">
    <source>
        <dbReference type="ARBA" id="ARBA00022989"/>
    </source>
</evidence>
<dbReference type="AlphaFoldDB" id="A0AAV5RQ87"/>
<dbReference type="EMBL" id="BTGC01000008">
    <property type="protein sequence ID" value="GMM53062.1"/>
    <property type="molecule type" value="Genomic_DNA"/>
</dbReference>
<dbReference type="GO" id="GO:0048278">
    <property type="term" value="P:vesicle docking"/>
    <property type="evidence" value="ECO:0007669"/>
    <property type="project" value="TreeGrafter"/>
</dbReference>
<feature type="coiled-coil region" evidence="7">
    <location>
        <begin position="202"/>
        <end position="229"/>
    </location>
</feature>
<feature type="coiled-coil region" evidence="7">
    <location>
        <begin position="29"/>
        <end position="124"/>
    </location>
</feature>
<keyword evidence="4 8" id="KW-1133">Transmembrane helix</keyword>
<dbReference type="GO" id="GO:0006886">
    <property type="term" value="P:intracellular protein transport"/>
    <property type="evidence" value="ECO:0007669"/>
    <property type="project" value="TreeGrafter"/>
</dbReference>
<reference evidence="10 11" key="1">
    <citation type="journal article" date="2023" name="Elife">
        <title>Identification of key yeast species and microbe-microbe interactions impacting larval growth of Drosophila in the wild.</title>
        <authorList>
            <person name="Mure A."/>
            <person name="Sugiura Y."/>
            <person name="Maeda R."/>
            <person name="Honda K."/>
            <person name="Sakurai N."/>
            <person name="Takahashi Y."/>
            <person name="Watada M."/>
            <person name="Katoh T."/>
            <person name="Gotoh A."/>
            <person name="Gotoh Y."/>
            <person name="Taniguchi I."/>
            <person name="Nakamura K."/>
            <person name="Hayashi T."/>
            <person name="Katayama T."/>
            <person name="Uemura T."/>
            <person name="Hattori Y."/>
        </authorList>
    </citation>
    <scope>NUCLEOTIDE SEQUENCE [LARGE SCALE GENOMIC DNA]</scope>
    <source>
        <strain evidence="10 11">SB-73</strain>
    </source>
</reference>
<dbReference type="InterPro" id="IPR006011">
    <property type="entry name" value="Syntaxin_N"/>
</dbReference>
<dbReference type="GO" id="GO:0012505">
    <property type="term" value="C:endomembrane system"/>
    <property type="evidence" value="ECO:0007669"/>
    <property type="project" value="TreeGrafter"/>
</dbReference>
<keyword evidence="3 8" id="KW-0812">Transmembrane</keyword>
<dbReference type="PANTHER" id="PTHR19957:SF307">
    <property type="entry name" value="PROTEIN SSO1-RELATED"/>
    <property type="match status" value="1"/>
</dbReference>
<protein>
    <submittedName>
        <fullName evidence="10">Syntaxin</fullName>
    </submittedName>
</protein>
<dbReference type="GO" id="GO:0031201">
    <property type="term" value="C:SNARE complex"/>
    <property type="evidence" value="ECO:0007669"/>
    <property type="project" value="TreeGrafter"/>
</dbReference>
<dbReference type="Gene3D" id="1.20.58.70">
    <property type="match status" value="1"/>
</dbReference>
<dbReference type="InterPro" id="IPR045242">
    <property type="entry name" value="Syntaxin"/>
</dbReference>
<evidence type="ECO:0000256" key="8">
    <source>
        <dbReference type="SAM" id="Phobius"/>
    </source>
</evidence>
<dbReference type="FunFam" id="1.20.58.70:FF:000008">
    <property type="entry name" value="Syntaxin family protein"/>
    <property type="match status" value="1"/>
</dbReference>
<gene>
    <name evidence="10" type="ORF">DASB73_040250</name>
</gene>
<organism evidence="10 11">
    <name type="scientific">Starmerella bacillaris</name>
    <name type="common">Yeast</name>
    <name type="synonym">Candida zemplinina</name>
    <dbReference type="NCBI Taxonomy" id="1247836"/>
    <lineage>
        <taxon>Eukaryota</taxon>
        <taxon>Fungi</taxon>
        <taxon>Dikarya</taxon>
        <taxon>Ascomycota</taxon>
        <taxon>Saccharomycotina</taxon>
        <taxon>Dipodascomycetes</taxon>
        <taxon>Dipodascales</taxon>
        <taxon>Trichomonascaceae</taxon>
        <taxon>Starmerella</taxon>
    </lineage>
</organism>
<sequence length="277" mass="32269">MQNYGENPFEAGEDSIQMSQQKMSFFDEVDSLKRLLLQYEDQIERIEGLQKRTLSESRQSELETLERQVQAVESETRGLANSLRDRIKTLESESMSDYTKHAQAENLKRQFMTLIQKFQNTEAAFRQRYQEVAERQYRIVAPDATDEEVRMALEDGQGEVFSQALMQSNRRGEARAALTEVQTRHREIQRIEATMTELAQLFHDMEIMVAEQEQQIADVEQNVYHAEQDIERGVDNQYQAIKKARNARRMKWACFGIILAIIIILALVLGIYFGTHH</sequence>
<accession>A0AAV5RQ87</accession>
<dbReference type="GO" id="GO:0006887">
    <property type="term" value="P:exocytosis"/>
    <property type="evidence" value="ECO:0007669"/>
    <property type="project" value="TreeGrafter"/>
</dbReference>
<evidence type="ECO:0000313" key="11">
    <source>
        <dbReference type="Proteomes" id="UP001362899"/>
    </source>
</evidence>
<evidence type="ECO:0000256" key="5">
    <source>
        <dbReference type="ARBA" id="ARBA00023054"/>
    </source>
</evidence>
<keyword evidence="5 7" id="KW-0175">Coiled coil</keyword>
<dbReference type="SUPFAM" id="SSF47661">
    <property type="entry name" value="t-snare proteins"/>
    <property type="match status" value="1"/>
</dbReference>
<dbReference type="SMART" id="SM00503">
    <property type="entry name" value="SynN"/>
    <property type="match status" value="1"/>
</dbReference>
<feature type="domain" description="T-SNARE coiled-coil homology" evidence="9">
    <location>
        <begin position="178"/>
        <end position="240"/>
    </location>
</feature>
<evidence type="ECO:0000259" key="9">
    <source>
        <dbReference type="PROSITE" id="PS50192"/>
    </source>
</evidence>
<dbReference type="GO" id="GO:0006906">
    <property type="term" value="P:vesicle fusion"/>
    <property type="evidence" value="ECO:0007669"/>
    <property type="project" value="TreeGrafter"/>
</dbReference>